<evidence type="ECO:0000313" key="6">
    <source>
        <dbReference type="EMBL" id="MFC1401205.1"/>
    </source>
</evidence>
<dbReference type="InterPro" id="IPR058240">
    <property type="entry name" value="rSAM_sf"/>
</dbReference>
<dbReference type="InterPro" id="IPR007197">
    <property type="entry name" value="rSAM"/>
</dbReference>
<dbReference type="RefSeq" id="WP_030257058.1">
    <property type="nucleotide sequence ID" value="NZ_JBHEZZ010000003.1"/>
</dbReference>
<keyword evidence="3" id="KW-0408">Iron</keyword>
<keyword evidence="4" id="KW-0411">Iron-sulfur</keyword>
<evidence type="ECO:0000256" key="1">
    <source>
        <dbReference type="ARBA" id="ARBA00022691"/>
    </source>
</evidence>
<sequence length="358" mass="37750">MELAEFIGLRPVPCAGLLLTLTRRCPLSCAHCSTSSTMTGEEPNAGQLLEFVDSFTAEERPEVVMLTGGEPLLLPALVQQLATRIRAAGARSALLSGMFFAKGGPVPPRIMAAISSVDHFSASLDAFHEREVERADVFRAVRQVLDSGTAVSFHLAGTGPDDPYLADLTAAIRREFADRVPMLVNEVRPVGRAAAWAAAASTHRPDGGGVLPCAMAAWPVVAFDGAVLACCNQQTVDRRPAPAHLLLGHIAEDDWGTVRRRSLSSPVLRMVRAVGPAHLYDRYAAVPCAGGYCAGCRSLSEHPEVIAGAVGQGSGPVGELLDREAARRQSAVGPVQLMQRHGVARYADLVALSGAGGH</sequence>
<dbReference type="EMBL" id="JBHEZZ010000003">
    <property type="protein sequence ID" value="MFC1401205.1"/>
    <property type="molecule type" value="Genomic_DNA"/>
</dbReference>
<keyword evidence="7" id="KW-1185">Reference proteome</keyword>
<dbReference type="PANTHER" id="PTHR11228:SF7">
    <property type="entry name" value="PQQA PEPTIDE CYCLASE"/>
    <property type="match status" value="1"/>
</dbReference>
<reference evidence="6 7" key="1">
    <citation type="submission" date="2024-09" db="EMBL/GenBank/DDBJ databases">
        <authorList>
            <person name="Lee S.D."/>
        </authorList>
    </citation>
    <scope>NUCLEOTIDE SEQUENCE [LARGE SCALE GENOMIC DNA]</scope>
    <source>
        <strain evidence="6 7">N1-5</strain>
    </source>
</reference>
<evidence type="ECO:0000256" key="3">
    <source>
        <dbReference type="ARBA" id="ARBA00023004"/>
    </source>
</evidence>
<dbReference type="InterPro" id="IPR050377">
    <property type="entry name" value="Radical_SAM_PqqE_MftC-like"/>
</dbReference>
<dbReference type="Gene3D" id="3.20.20.70">
    <property type="entry name" value="Aldolase class I"/>
    <property type="match status" value="1"/>
</dbReference>
<evidence type="ECO:0000256" key="4">
    <source>
        <dbReference type="ARBA" id="ARBA00023014"/>
    </source>
</evidence>
<organism evidence="6 7">
    <name type="scientific">Streptacidiphilus cavernicola</name>
    <dbReference type="NCBI Taxonomy" id="3342716"/>
    <lineage>
        <taxon>Bacteria</taxon>
        <taxon>Bacillati</taxon>
        <taxon>Actinomycetota</taxon>
        <taxon>Actinomycetes</taxon>
        <taxon>Kitasatosporales</taxon>
        <taxon>Streptomycetaceae</taxon>
        <taxon>Streptacidiphilus</taxon>
    </lineage>
</organism>
<dbReference type="Proteomes" id="UP001592528">
    <property type="component" value="Unassembled WGS sequence"/>
</dbReference>
<dbReference type="InterPro" id="IPR013785">
    <property type="entry name" value="Aldolase_TIM"/>
</dbReference>
<accession>A0ABV6UIC4</accession>
<dbReference type="SFLD" id="SFLDS00029">
    <property type="entry name" value="Radical_SAM"/>
    <property type="match status" value="1"/>
</dbReference>
<evidence type="ECO:0000259" key="5">
    <source>
        <dbReference type="Pfam" id="PF04055"/>
    </source>
</evidence>
<dbReference type="Pfam" id="PF04055">
    <property type="entry name" value="Radical_SAM"/>
    <property type="match status" value="1"/>
</dbReference>
<feature type="domain" description="Radical SAM core" evidence="5">
    <location>
        <begin position="20"/>
        <end position="156"/>
    </location>
</feature>
<name>A0ABV6UIC4_9ACTN</name>
<comment type="caution">
    <text evidence="6">The sequence shown here is derived from an EMBL/GenBank/DDBJ whole genome shotgun (WGS) entry which is preliminary data.</text>
</comment>
<dbReference type="CDD" id="cd01335">
    <property type="entry name" value="Radical_SAM"/>
    <property type="match status" value="1"/>
</dbReference>
<evidence type="ECO:0000256" key="2">
    <source>
        <dbReference type="ARBA" id="ARBA00022723"/>
    </source>
</evidence>
<dbReference type="PANTHER" id="PTHR11228">
    <property type="entry name" value="RADICAL SAM DOMAIN PROTEIN"/>
    <property type="match status" value="1"/>
</dbReference>
<keyword evidence="2" id="KW-0479">Metal-binding</keyword>
<proteinExistence type="predicted"/>
<keyword evidence="1" id="KW-0949">S-adenosyl-L-methionine</keyword>
<gene>
    <name evidence="6" type="ORF">ACEZDJ_07885</name>
</gene>
<protein>
    <submittedName>
        <fullName evidence="6">Radical SAM protein</fullName>
    </submittedName>
</protein>
<dbReference type="SUPFAM" id="SSF102114">
    <property type="entry name" value="Radical SAM enzymes"/>
    <property type="match status" value="1"/>
</dbReference>
<evidence type="ECO:0000313" key="7">
    <source>
        <dbReference type="Proteomes" id="UP001592528"/>
    </source>
</evidence>